<gene>
    <name evidence="12" type="ORF">OSCT_0262</name>
</gene>
<dbReference type="eggNOG" id="COG0515">
    <property type="taxonomic scope" value="Bacteria"/>
</dbReference>
<reference evidence="12 13" key="1">
    <citation type="journal article" date="2011" name="J. Bacteriol.">
        <title>Draft genome sequence of the anoxygenic filamentous phototrophic bacterium Oscillochloris trichoides subsp. DG-6.</title>
        <authorList>
            <person name="Kuznetsov B.B."/>
            <person name="Ivanovsky R.N."/>
            <person name="Keppen O.I."/>
            <person name="Sukhacheva M.V."/>
            <person name="Bumazhkin B.K."/>
            <person name="Patutina E.O."/>
            <person name="Beletsky A.V."/>
            <person name="Mardanov A.V."/>
            <person name="Baslerov R.V."/>
            <person name="Panteleeva A.N."/>
            <person name="Kolganova T.V."/>
            <person name="Ravin N.V."/>
            <person name="Skryabin K.G."/>
        </authorList>
    </citation>
    <scope>NUCLEOTIDE SEQUENCE [LARGE SCALE GENOMIC DNA]</scope>
    <source>
        <strain evidence="12 13">DG-6</strain>
    </source>
</reference>
<dbReference type="EC" id="2.7.11.1" evidence="1"/>
<dbReference type="PROSITE" id="PS00108">
    <property type="entry name" value="PROTEIN_KINASE_ST"/>
    <property type="match status" value="1"/>
</dbReference>
<dbReference type="GO" id="GO:0004674">
    <property type="term" value="F:protein serine/threonine kinase activity"/>
    <property type="evidence" value="ECO:0007669"/>
    <property type="project" value="UniProtKB-KW"/>
</dbReference>
<dbReference type="CDD" id="cd14014">
    <property type="entry name" value="STKc_PknB_like"/>
    <property type="match status" value="1"/>
</dbReference>
<comment type="catalytic activity">
    <reaction evidence="8">
        <text>L-seryl-[protein] + ATP = O-phospho-L-seryl-[protein] + ADP + H(+)</text>
        <dbReference type="Rhea" id="RHEA:17989"/>
        <dbReference type="Rhea" id="RHEA-COMP:9863"/>
        <dbReference type="Rhea" id="RHEA-COMP:11604"/>
        <dbReference type="ChEBI" id="CHEBI:15378"/>
        <dbReference type="ChEBI" id="CHEBI:29999"/>
        <dbReference type="ChEBI" id="CHEBI:30616"/>
        <dbReference type="ChEBI" id="CHEBI:83421"/>
        <dbReference type="ChEBI" id="CHEBI:456216"/>
        <dbReference type="EC" id="2.7.11.1"/>
    </reaction>
</comment>
<evidence type="ECO:0000259" key="11">
    <source>
        <dbReference type="PROSITE" id="PS50011"/>
    </source>
</evidence>
<keyword evidence="10" id="KW-0472">Membrane</keyword>
<evidence type="ECO:0000256" key="7">
    <source>
        <dbReference type="ARBA" id="ARBA00047899"/>
    </source>
</evidence>
<evidence type="ECO:0000313" key="12">
    <source>
        <dbReference type="EMBL" id="EFO81865.1"/>
    </source>
</evidence>
<evidence type="ECO:0000256" key="5">
    <source>
        <dbReference type="ARBA" id="ARBA00022777"/>
    </source>
</evidence>
<dbReference type="InterPro" id="IPR000719">
    <property type="entry name" value="Prot_kinase_dom"/>
</dbReference>
<evidence type="ECO:0000256" key="3">
    <source>
        <dbReference type="ARBA" id="ARBA00022679"/>
    </source>
</evidence>
<feature type="transmembrane region" description="Helical" evidence="10">
    <location>
        <begin position="370"/>
        <end position="391"/>
    </location>
</feature>
<dbReference type="Proteomes" id="UP000054010">
    <property type="component" value="Unassembled WGS sequence"/>
</dbReference>
<evidence type="ECO:0000256" key="10">
    <source>
        <dbReference type="SAM" id="Phobius"/>
    </source>
</evidence>
<dbReference type="SUPFAM" id="SSF56112">
    <property type="entry name" value="Protein kinase-like (PK-like)"/>
    <property type="match status" value="1"/>
</dbReference>
<organism evidence="12 13">
    <name type="scientific">Oscillochloris trichoides DG-6</name>
    <dbReference type="NCBI Taxonomy" id="765420"/>
    <lineage>
        <taxon>Bacteria</taxon>
        <taxon>Bacillati</taxon>
        <taxon>Chloroflexota</taxon>
        <taxon>Chloroflexia</taxon>
        <taxon>Chloroflexales</taxon>
        <taxon>Chloroflexineae</taxon>
        <taxon>Oscillochloridaceae</taxon>
        <taxon>Oscillochloris</taxon>
    </lineage>
</organism>
<dbReference type="Gene3D" id="3.30.200.20">
    <property type="entry name" value="Phosphorylase Kinase, domain 1"/>
    <property type="match status" value="1"/>
</dbReference>
<dbReference type="AlphaFoldDB" id="E1IAB1"/>
<dbReference type="InterPro" id="IPR008271">
    <property type="entry name" value="Ser/Thr_kinase_AS"/>
</dbReference>
<keyword evidence="4" id="KW-0547">Nucleotide-binding</keyword>
<evidence type="ECO:0000256" key="8">
    <source>
        <dbReference type="ARBA" id="ARBA00048679"/>
    </source>
</evidence>
<dbReference type="Gene3D" id="1.10.510.10">
    <property type="entry name" value="Transferase(Phosphotransferase) domain 1"/>
    <property type="match status" value="1"/>
</dbReference>
<feature type="region of interest" description="Disordered" evidence="9">
    <location>
        <begin position="289"/>
        <end position="357"/>
    </location>
</feature>
<dbReference type="GO" id="GO:0005524">
    <property type="term" value="F:ATP binding"/>
    <property type="evidence" value="ECO:0007669"/>
    <property type="project" value="UniProtKB-KW"/>
</dbReference>
<keyword evidence="10" id="KW-1133">Transmembrane helix</keyword>
<sequence>MAEVTQILCPKCHKPNLRRARFCQHCGHDVVLNNHTPSDERRYVITRVIKQGGQGAVYEGIDDSGQIFAIKEMLDKFTDPKERTEAIDRFNAEAELLQGLNHPRIPRIYSHFTDEGRHYLTMDFIRGKDLEEIVEERGILSETLALEYADQICDVLVYLHGKGLIYRDMKPSNVMIEDSSGAVKLVDFGITKLFKPTERGTQIGTPGYAPPEQYQGLATPASDIYALGATLHHMLTGRDPTEQMPFDFPPANSINSSVSKRTSEALQRALQKVPQDRFATMNDFWNALRPERSRKPAQVRVAQPTVALPQQPAAQVGSKPAVAPAPVQPAPAPPPQPATPPSRPQPPPTPPPVVQVGQSKGNCLGSMIAVFSWMLVLLVIGAIGVGAYIYVARPAWADDLLAPISSPAPTSTPASLTSREFETDVMVQVSATANEAQIRTALQTAFLASARAQYGDGTLINMSAPPSPVGSAVQVGGPDANNMVTYQARMKGFIYTP</sequence>
<dbReference type="OrthoDB" id="136279at2"/>
<keyword evidence="5 12" id="KW-0418">Kinase</keyword>
<dbReference type="InterPro" id="IPR011009">
    <property type="entry name" value="Kinase-like_dom_sf"/>
</dbReference>
<protein>
    <recommendedName>
        <fullName evidence="1">non-specific serine/threonine protein kinase</fullName>
        <ecNumber evidence="1">2.7.11.1</ecNumber>
    </recommendedName>
</protein>
<keyword evidence="3" id="KW-0808">Transferase</keyword>
<dbReference type="PANTHER" id="PTHR24363">
    <property type="entry name" value="SERINE/THREONINE PROTEIN KINASE"/>
    <property type="match status" value="1"/>
</dbReference>
<feature type="domain" description="Protein kinase" evidence="11">
    <location>
        <begin position="43"/>
        <end position="289"/>
    </location>
</feature>
<evidence type="ECO:0000256" key="6">
    <source>
        <dbReference type="ARBA" id="ARBA00022840"/>
    </source>
</evidence>
<accession>E1IAB1</accession>
<keyword evidence="2 12" id="KW-0723">Serine/threonine-protein kinase</keyword>
<dbReference type="EMBL" id="ADVR01000004">
    <property type="protein sequence ID" value="EFO81865.1"/>
    <property type="molecule type" value="Genomic_DNA"/>
</dbReference>
<dbReference type="PROSITE" id="PS50011">
    <property type="entry name" value="PROTEIN_KINASE_DOM"/>
    <property type="match status" value="1"/>
</dbReference>
<name>E1IAB1_9CHLR</name>
<evidence type="ECO:0000256" key="2">
    <source>
        <dbReference type="ARBA" id="ARBA00022527"/>
    </source>
</evidence>
<proteinExistence type="predicted"/>
<dbReference type="PANTHER" id="PTHR24363:SF0">
    <property type="entry name" value="SERINE_THREONINE KINASE LIKE DOMAIN CONTAINING 1"/>
    <property type="match status" value="1"/>
</dbReference>
<keyword evidence="13" id="KW-1185">Reference proteome</keyword>
<dbReference type="Pfam" id="PF00069">
    <property type="entry name" value="Pkinase"/>
    <property type="match status" value="1"/>
</dbReference>
<dbReference type="SMART" id="SM00220">
    <property type="entry name" value="S_TKc"/>
    <property type="match status" value="1"/>
</dbReference>
<comment type="catalytic activity">
    <reaction evidence="7">
        <text>L-threonyl-[protein] + ATP = O-phospho-L-threonyl-[protein] + ADP + H(+)</text>
        <dbReference type="Rhea" id="RHEA:46608"/>
        <dbReference type="Rhea" id="RHEA-COMP:11060"/>
        <dbReference type="Rhea" id="RHEA-COMP:11605"/>
        <dbReference type="ChEBI" id="CHEBI:15378"/>
        <dbReference type="ChEBI" id="CHEBI:30013"/>
        <dbReference type="ChEBI" id="CHEBI:30616"/>
        <dbReference type="ChEBI" id="CHEBI:61977"/>
        <dbReference type="ChEBI" id="CHEBI:456216"/>
        <dbReference type="EC" id="2.7.11.1"/>
    </reaction>
</comment>
<evidence type="ECO:0000256" key="1">
    <source>
        <dbReference type="ARBA" id="ARBA00012513"/>
    </source>
</evidence>
<dbReference type="STRING" id="765420.OSCT_0262"/>
<evidence type="ECO:0000256" key="9">
    <source>
        <dbReference type="SAM" id="MobiDB-lite"/>
    </source>
</evidence>
<keyword evidence="10" id="KW-0812">Transmembrane</keyword>
<feature type="compositionally biased region" description="Pro residues" evidence="9">
    <location>
        <begin position="326"/>
        <end position="353"/>
    </location>
</feature>
<keyword evidence="6" id="KW-0067">ATP-binding</keyword>
<dbReference type="HOGENOM" id="CLU_539365_0_0_0"/>
<comment type="caution">
    <text evidence="12">The sequence shown here is derived from an EMBL/GenBank/DDBJ whole genome shotgun (WGS) entry which is preliminary data.</text>
</comment>
<evidence type="ECO:0000313" key="13">
    <source>
        <dbReference type="Proteomes" id="UP000054010"/>
    </source>
</evidence>
<evidence type="ECO:0000256" key="4">
    <source>
        <dbReference type="ARBA" id="ARBA00022741"/>
    </source>
</evidence>